<organism evidence="11 12">
    <name type="scientific">Sulfurospirillum halorespirans DSM 13726</name>
    <dbReference type="NCBI Taxonomy" id="1193502"/>
    <lineage>
        <taxon>Bacteria</taxon>
        <taxon>Pseudomonadati</taxon>
        <taxon>Campylobacterota</taxon>
        <taxon>Epsilonproteobacteria</taxon>
        <taxon>Campylobacterales</taxon>
        <taxon>Sulfurospirillaceae</taxon>
        <taxon>Sulfurospirillum</taxon>
    </lineage>
</organism>
<evidence type="ECO:0000256" key="2">
    <source>
        <dbReference type="ARBA" id="ARBA00004496"/>
    </source>
</evidence>
<evidence type="ECO:0000313" key="12">
    <source>
        <dbReference type="Proteomes" id="UP000094609"/>
    </source>
</evidence>
<name>A0A1D7TLY1_9BACT</name>
<comment type="pathway">
    <text evidence="9">Carbohydrate biosynthesis; D-glycero-D-manno-heptose 7-phosphate biosynthesis; D-glycero-alpha-D-manno-heptose 7-phosphate and D-glycero-beta-D-manno-heptose 7-phosphate from sedoheptulose 7-phosphate: step 1/1.</text>
</comment>
<gene>
    <name evidence="9" type="primary">gmhA</name>
    <name evidence="11" type="ORF">SHALO_2246</name>
</gene>
<dbReference type="PANTHER" id="PTHR30390:SF6">
    <property type="entry name" value="DNAA INITIATOR-ASSOCIATING PROTEIN DIAA"/>
    <property type="match status" value="1"/>
</dbReference>
<evidence type="ECO:0000256" key="4">
    <source>
        <dbReference type="ARBA" id="ARBA00022490"/>
    </source>
</evidence>
<dbReference type="PROSITE" id="PS51464">
    <property type="entry name" value="SIS"/>
    <property type="match status" value="1"/>
</dbReference>
<dbReference type="GO" id="GO:2001061">
    <property type="term" value="P:D-glycero-D-manno-heptose 7-phosphate biosynthetic process"/>
    <property type="evidence" value="ECO:0007669"/>
    <property type="project" value="UniProtKB-UniPathway"/>
</dbReference>
<accession>A0A1D7TLY1</accession>
<feature type="binding site" evidence="9">
    <location>
        <position position="58"/>
    </location>
    <ligand>
        <name>Zn(2+)</name>
        <dbReference type="ChEBI" id="CHEBI:29105"/>
    </ligand>
</feature>
<feature type="binding site" evidence="9">
    <location>
        <position position="122"/>
    </location>
    <ligand>
        <name>substrate</name>
    </ligand>
</feature>
<dbReference type="PANTHER" id="PTHR30390">
    <property type="entry name" value="SEDOHEPTULOSE 7-PHOSPHATE ISOMERASE / DNAA INITIATOR-ASSOCIATING FACTOR FOR REPLICATION INITIATION"/>
    <property type="match status" value="1"/>
</dbReference>
<dbReference type="AlphaFoldDB" id="A0A1D7TLY1"/>
<dbReference type="EC" id="5.3.1.28" evidence="9"/>
<keyword evidence="8 9" id="KW-0119">Carbohydrate metabolism</keyword>
<dbReference type="GO" id="GO:0005737">
    <property type="term" value="C:cytoplasm"/>
    <property type="evidence" value="ECO:0007669"/>
    <property type="project" value="UniProtKB-SubCell"/>
</dbReference>
<dbReference type="GO" id="GO:0005975">
    <property type="term" value="P:carbohydrate metabolic process"/>
    <property type="evidence" value="ECO:0007669"/>
    <property type="project" value="UniProtKB-UniRule"/>
</dbReference>
<feature type="binding site" evidence="9">
    <location>
        <position position="169"/>
    </location>
    <ligand>
        <name>substrate</name>
    </ligand>
</feature>
<dbReference type="InterPro" id="IPR035461">
    <property type="entry name" value="GmhA/DiaA"/>
</dbReference>
<feature type="binding site" evidence="9">
    <location>
        <begin position="49"/>
        <end position="51"/>
    </location>
    <ligand>
        <name>substrate</name>
    </ligand>
</feature>
<sequence length="191" mass="20696">MMEMIYNEIQAHKEVVEKTLSNLQSHIYTASIIAIEALKNGNKILLCGNGGSAADAQHIAAELSGRYKIERRGLAGIALTTDTSVLTAVGNDYGFDRIYDRQVEALAREGDVLIGISTSGHSKNVVRALSLAKHMGCRTIGLSGRDGGVMSEFCDINIIVPSEDTPRIQEMHIMIGHIICQAIDTHFKTNG</sequence>
<dbReference type="Pfam" id="PF13580">
    <property type="entry name" value="SIS_2"/>
    <property type="match status" value="1"/>
</dbReference>
<keyword evidence="12" id="KW-1185">Reference proteome</keyword>
<evidence type="ECO:0000313" key="11">
    <source>
        <dbReference type="EMBL" id="AOO66007.1"/>
    </source>
</evidence>
<keyword evidence="4 9" id="KW-0963">Cytoplasm</keyword>
<dbReference type="InterPro" id="IPR046348">
    <property type="entry name" value="SIS_dom_sf"/>
</dbReference>
<dbReference type="PATRIC" id="fig|1193502.14.peg.2274"/>
<protein>
    <recommendedName>
        <fullName evidence="9">Phosphoheptose isomerase</fullName>
        <ecNumber evidence="9">5.3.1.28</ecNumber>
    </recommendedName>
    <alternativeName>
        <fullName evidence="9">Sedoheptulose 7-phosphate isomerase</fullName>
    </alternativeName>
</protein>
<evidence type="ECO:0000256" key="8">
    <source>
        <dbReference type="ARBA" id="ARBA00023277"/>
    </source>
</evidence>
<comment type="function">
    <text evidence="9">Catalyzes the isomerization of sedoheptulose 7-phosphate in D-glycero-D-manno-heptose 7-phosphate.</text>
</comment>
<dbReference type="GO" id="GO:0008270">
    <property type="term" value="F:zinc ion binding"/>
    <property type="evidence" value="ECO:0007669"/>
    <property type="project" value="UniProtKB-UniRule"/>
</dbReference>
<proteinExistence type="inferred from homology"/>
<dbReference type="GO" id="GO:0097367">
    <property type="term" value="F:carbohydrate derivative binding"/>
    <property type="evidence" value="ECO:0007669"/>
    <property type="project" value="InterPro"/>
</dbReference>
<feature type="binding site" evidence="9">
    <location>
        <begin position="117"/>
        <end position="119"/>
    </location>
    <ligand>
        <name>substrate</name>
    </ligand>
</feature>
<keyword evidence="5 9" id="KW-0479">Metal-binding</keyword>
<dbReference type="RefSeq" id="WP_069478617.1">
    <property type="nucleotide sequence ID" value="NZ_CP017111.1"/>
</dbReference>
<dbReference type="KEGG" id="shal:SHALO_2246"/>
<evidence type="ECO:0000256" key="1">
    <source>
        <dbReference type="ARBA" id="ARBA00000348"/>
    </source>
</evidence>
<dbReference type="InterPro" id="IPR001347">
    <property type="entry name" value="SIS_dom"/>
</dbReference>
<feature type="binding site" evidence="9">
    <location>
        <begin position="91"/>
        <end position="92"/>
    </location>
    <ligand>
        <name>substrate</name>
    </ligand>
</feature>
<dbReference type="HAMAP" id="MF_00067">
    <property type="entry name" value="GmhA"/>
    <property type="match status" value="1"/>
</dbReference>
<dbReference type="InterPro" id="IPR050099">
    <property type="entry name" value="SIS_GmhA/DiaA_subfam"/>
</dbReference>
<reference evidence="12" key="1">
    <citation type="submission" date="2016-08" db="EMBL/GenBank/DDBJ databases">
        <title>Complete genome sequence of the organohalide-respiring Epsilonproteobacterium Sulfurospirillum halorespirans.</title>
        <authorList>
            <person name="Goris T."/>
            <person name="Zimmermann J."/>
            <person name="Schenz B."/>
            <person name="Lemos M."/>
            <person name="Hackermueller J."/>
            <person name="Diekert G."/>
        </authorList>
    </citation>
    <scope>NUCLEOTIDE SEQUENCE [LARGE SCALE GENOMIC DNA]</scope>
    <source>
        <strain>DSM 13726</strain>
        <strain evidence="12">PCE-M2</strain>
    </source>
</reference>
<evidence type="ECO:0000256" key="7">
    <source>
        <dbReference type="ARBA" id="ARBA00023235"/>
    </source>
</evidence>
<comment type="cofactor">
    <cofactor evidence="9">
        <name>Zn(2+)</name>
        <dbReference type="ChEBI" id="CHEBI:29105"/>
    </cofactor>
    <text evidence="9">Binds 1 zinc ion per subunit.</text>
</comment>
<dbReference type="UniPathway" id="UPA00041">
    <property type="reaction ID" value="UER00436"/>
</dbReference>
<comment type="subcellular location">
    <subcellularLocation>
        <location evidence="2 9">Cytoplasm</location>
    </subcellularLocation>
</comment>
<comment type="catalytic activity">
    <reaction evidence="1 9">
        <text>2 D-sedoheptulose 7-phosphate = D-glycero-alpha-D-manno-heptose 7-phosphate + D-glycero-beta-D-manno-heptose 7-phosphate</text>
        <dbReference type="Rhea" id="RHEA:27489"/>
        <dbReference type="ChEBI" id="CHEBI:57483"/>
        <dbReference type="ChEBI" id="CHEBI:60203"/>
        <dbReference type="ChEBI" id="CHEBI:60204"/>
        <dbReference type="EC" id="5.3.1.28"/>
    </reaction>
</comment>
<feature type="binding site" evidence="9">
    <location>
        <position position="62"/>
    </location>
    <ligand>
        <name>substrate</name>
    </ligand>
</feature>
<dbReference type="GO" id="GO:0008968">
    <property type="term" value="F:D-sedoheptulose 7-phosphate isomerase activity"/>
    <property type="evidence" value="ECO:0007669"/>
    <property type="project" value="UniProtKB-UniRule"/>
</dbReference>
<dbReference type="CDD" id="cd05006">
    <property type="entry name" value="SIS_GmhA"/>
    <property type="match status" value="1"/>
</dbReference>
<feature type="binding site" evidence="9">
    <location>
        <position position="62"/>
    </location>
    <ligand>
        <name>Zn(2+)</name>
        <dbReference type="ChEBI" id="CHEBI:29105"/>
    </ligand>
</feature>
<evidence type="ECO:0000259" key="10">
    <source>
        <dbReference type="PROSITE" id="PS51464"/>
    </source>
</evidence>
<evidence type="ECO:0000256" key="5">
    <source>
        <dbReference type="ARBA" id="ARBA00022723"/>
    </source>
</evidence>
<feature type="binding site" evidence="9">
    <location>
        <position position="169"/>
    </location>
    <ligand>
        <name>Zn(2+)</name>
        <dbReference type="ChEBI" id="CHEBI:29105"/>
    </ligand>
</feature>
<keyword evidence="6 9" id="KW-0862">Zinc</keyword>
<comment type="similarity">
    <text evidence="3 9">Belongs to the SIS family. GmhA subfamily.</text>
</comment>
<dbReference type="Gene3D" id="3.40.50.10490">
    <property type="entry name" value="Glucose-6-phosphate isomerase like protein, domain 1"/>
    <property type="match status" value="1"/>
</dbReference>
<evidence type="ECO:0000256" key="9">
    <source>
        <dbReference type="HAMAP-Rule" id="MF_00067"/>
    </source>
</evidence>
<comment type="miscellaneous">
    <text evidence="9">The reaction produces a racemic mixture of D-glycero-alpha-D-manno-heptose 7-phosphate and D-glycero-beta-D-manno-heptose 7-phosphate.</text>
</comment>
<dbReference type="EMBL" id="CP017111">
    <property type="protein sequence ID" value="AOO66007.1"/>
    <property type="molecule type" value="Genomic_DNA"/>
</dbReference>
<evidence type="ECO:0000256" key="6">
    <source>
        <dbReference type="ARBA" id="ARBA00022833"/>
    </source>
</evidence>
<dbReference type="SUPFAM" id="SSF53697">
    <property type="entry name" value="SIS domain"/>
    <property type="match status" value="1"/>
</dbReference>
<dbReference type="NCBIfam" id="TIGR00441">
    <property type="entry name" value="gmhA"/>
    <property type="match status" value="1"/>
</dbReference>
<dbReference type="InterPro" id="IPR004515">
    <property type="entry name" value="Phosphoheptose_Isoase"/>
</dbReference>
<dbReference type="STRING" id="1193502.SHALO_2246"/>
<feature type="domain" description="SIS" evidence="10">
    <location>
        <begin position="34"/>
        <end position="191"/>
    </location>
</feature>
<feature type="binding site" evidence="9">
    <location>
        <position position="177"/>
    </location>
    <ligand>
        <name>Zn(2+)</name>
        <dbReference type="ChEBI" id="CHEBI:29105"/>
    </ligand>
</feature>
<dbReference type="Proteomes" id="UP000094609">
    <property type="component" value="Chromosome"/>
</dbReference>
<evidence type="ECO:0000256" key="3">
    <source>
        <dbReference type="ARBA" id="ARBA00009894"/>
    </source>
</evidence>
<keyword evidence="7 9" id="KW-0413">Isomerase</keyword>